<keyword evidence="2" id="KW-1185">Reference proteome</keyword>
<proteinExistence type="predicted"/>
<name>A0A1I0I7R5_9ACTN</name>
<evidence type="ECO:0000313" key="2">
    <source>
        <dbReference type="Proteomes" id="UP000198507"/>
    </source>
</evidence>
<organism evidence="1 2">
    <name type="scientific">Geodermatophilus poikilotrophus</name>
    <dbReference type="NCBI Taxonomy" id="1333667"/>
    <lineage>
        <taxon>Bacteria</taxon>
        <taxon>Bacillati</taxon>
        <taxon>Actinomycetota</taxon>
        <taxon>Actinomycetes</taxon>
        <taxon>Geodermatophilales</taxon>
        <taxon>Geodermatophilaceae</taxon>
        <taxon>Geodermatophilus</taxon>
    </lineage>
</organism>
<gene>
    <name evidence="1" type="ORF">SAMN04488546_4282</name>
</gene>
<dbReference type="AlphaFoldDB" id="A0A1I0I7R5"/>
<dbReference type="EMBL" id="FOIE01000010">
    <property type="protein sequence ID" value="SET92739.1"/>
    <property type="molecule type" value="Genomic_DNA"/>
</dbReference>
<reference evidence="2" key="1">
    <citation type="submission" date="2016-10" db="EMBL/GenBank/DDBJ databases">
        <authorList>
            <person name="Varghese N."/>
            <person name="Submissions S."/>
        </authorList>
    </citation>
    <scope>NUCLEOTIDE SEQUENCE [LARGE SCALE GENOMIC DNA]</scope>
    <source>
        <strain evidence="2">DSM 44209</strain>
    </source>
</reference>
<dbReference type="Proteomes" id="UP000198507">
    <property type="component" value="Unassembled WGS sequence"/>
</dbReference>
<protein>
    <submittedName>
        <fullName evidence="1">Uncharacterized protein</fullName>
    </submittedName>
</protein>
<accession>A0A1I0I7R5</accession>
<evidence type="ECO:0000313" key="1">
    <source>
        <dbReference type="EMBL" id="SET92739.1"/>
    </source>
</evidence>
<sequence length="35" mass="3871">MGWVWAALVLWLLLAVPAAVLLGRTIDHADQHEFG</sequence>